<evidence type="ECO:0000256" key="2">
    <source>
        <dbReference type="ARBA" id="ARBA00012438"/>
    </source>
</evidence>
<comment type="caution">
    <text evidence="12">The sequence shown here is derived from an EMBL/GenBank/DDBJ whole genome shotgun (WGS) entry which is preliminary data.</text>
</comment>
<dbReference type="EC" id="2.7.13.3" evidence="2"/>
<dbReference type="InterPro" id="IPR003661">
    <property type="entry name" value="HisK_dim/P_dom"/>
</dbReference>
<dbReference type="Pfam" id="PF00512">
    <property type="entry name" value="HisKA"/>
    <property type="match status" value="1"/>
</dbReference>
<dbReference type="InterPro" id="IPR005467">
    <property type="entry name" value="His_kinase_dom"/>
</dbReference>
<dbReference type="Pfam" id="PF00072">
    <property type="entry name" value="Response_reg"/>
    <property type="match status" value="1"/>
</dbReference>
<dbReference type="PROSITE" id="PS50113">
    <property type="entry name" value="PAC"/>
    <property type="match status" value="2"/>
</dbReference>
<dbReference type="PROSITE" id="PS50110">
    <property type="entry name" value="RESPONSE_REGULATORY"/>
    <property type="match status" value="1"/>
</dbReference>
<accession>A0A371B3J6</accession>
<dbReference type="PANTHER" id="PTHR43304">
    <property type="entry name" value="PHYTOCHROME-LIKE PROTEIN CPH1"/>
    <property type="match status" value="1"/>
</dbReference>
<keyword evidence="7" id="KW-0812">Transmembrane</keyword>
<feature type="modified residue" description="4-aspartylphosphate" evidence="6">
    <location>
        <position position="948"/>
    </location>
</feature>
<dbReference type="Gene3D" id="1.10.287.130">
    <property type="match status" value="1"/>
</dbReference>
<dbReference type="OrthoDB" id="9796100at2"/>
<gene>
    <name evidence="12" type="ORF">DXH78_16350</name>
</gene>
<dbReference type="SMART" id="SM00086">
    <property type="entry name" value="PAC"/>
    <property type="match status" value="2"/>
</dbReference>
<evidence type="ECO:0000256" key="5">
    <source>
        <dbReference type="ARBA" id="ARBA00022777"/>
    </source>
</evidence>
<evidence type="ECO:0000259" key="8">
    <source>
        <dbReference type="PROSITE" id="PS50109"/>
    </source>
</evidence>
<dbReference type="CDD" id="cd00130">
    <property type="entry name" value="PAS"/>
    <property type="match status" value="2"/>
</dbReference>
<dbReference type="InterPro" id="IPR036097">
    <property type="entry name" value="HisK_dim/P_sf"/>
</dbReference>
<evidence type="ECO:0000256" key="6">
    <source>
        <dbReference type="PROSITE-ProRule" id="PRU00169"/>
    </source>
</evidence>
<dbReference type="Pfam" id="PF02518">
    <property type="entry name" value="HATPase_c"/>
    <property type="match status" value="1"/>
</dbReference>
<dbReference type="InterPro" id="IPR001789">
    <property type="entry name" value="Sig_transdc_resp-reg_receiver"/>
</dbReference>
<name>A0A371B3J6_9BRAD</name>
<dbReference type="PANTHER" id="PTHR43304:SF1">
    <property type="entry name" value="PAC DOMAIN-CONTAINING PROTEIN"/>
    <property type="match status" value="1"/>
</dbReference>
<evidence type="ECO:0000313" key="12">
    <source>
        <dbReference type="EMBL" id="RDV02165.1"/>
    </source>
</evidence>
<dbReference type="Proteomes" id="UP000263993">
    <property type="component" value="Unassembled WGS sequence"/>
</dbReference>
<comment type="catalytic activity">
    <reaction evidence="1">
        <text>ATP + protein L-histidine = ADP + protein N-phospho-L-histidine.</text>
        <dbReference type="EC" id="2.7.13.3"/>
    </reaction>
</comment>
<dbReference type="SMART" id="SM00387">
    <property type="entry name" value="HATPase_c"/>
    <property type="match status" value="1"/>
</dbReference>
<dbReference type="InterPro" id="IPR000014">
    <property type="entry name" value="PAS"/>
</dbReference>
<dbReference type="GO" id="GO:0000155">
    <property type="term" value="F:phosphorelay sensor kinase activity"/>
    <property type="evidence" value="ECO:0007669"/>
    <property type="project" value="InterPro"/>
</dbReference>
<keyword evidence="5" id="KW-0418">Kinase</keyword>
<dbReference type="SUPFAM" id="SSF55874">
    <property type="entry name" value="ATPase domain of HSP90 chaperone/DNA topoisomerase II/histidine kinase"/>
    <property type="match status" value="1"/>
</dbReference>
<dbReference type="InterPro" id="IPR011006">
    <property type="entry name" value="CheY-like_superfamily"/>
</dbReference>
<dbReference type="InterPro" id="IPR036890">
    <property type="entry name" value="HATPase_C_sf"/>
</dbReference>
<evidence type="ECO:0000256" key="7">
    <source>
        <dbReference type="SAM" id="Phobius"/>
    </source>
</evidence>
<feature type="domain" description="PAC" evidence="11">
    <location>
        <begin position="429"/>
        <end position="481"/>
    </location>
</feature>
<feature type="domain" description="PAC" evidence="11">
    <location>
        <begin position="556"/>
        <end position="608"/>
    </location>
</feature>
<dbReference type="InterPro" id="IPR003594">
    <property type="entry name" value="HATPase_dom"/>
</dbReference>
<dbReference type="SMART" id="SM00091">
    <property type="entry name" value="PAS"/>
    <property type="match status" value="2"/>
</dbReference>
<keyword evidence="3 6" id="KW-0597">Phosphoprotein</keyword>
<sequence>MVPATILEKPARPDHVRGVSENRSGGLPGWRAWMQPVTFLGLCMLAVVYGALTLLITNDRQEALANATRASENLVRIVEQSYSHIFQNVDTTLQLLRRASQLSKRPDELQAWLNDKAARTELEYRYAILDKDGVAIAASTGIGDGLTMMPRGQSFADREYFRRQKEASADELVFSEPLQSKLNNRSTIVVTRRLVAPDGTFAGVVAAIVTPEALVQVGIDLDLGTDGAFGLIGIDGIVRARAVNGKPQSDKVGASLGPTSSLLSHVITARNGHFFSTRNLDNYKRLVAYRVIGDYPLIAAVSVTDEHIYRHADQRAQIYWIIALLVTVAIFLGIRWGIAREQKLMAAQDDLRRSQERYRLVEEAVNDGIWDWNLETDEHYKSPHWKNIVGLAQDAPSPSLDSFIDSVYPDDRALVREALRAHLEDGRPYSVEFRVNRPDGRCVWVQTRGMAQRNAKGEPVRMVGTLTDITDRMQAEATLKESRNNLARAERLALLGHFKNDLASRTITWSDGIFAMFGFSPEHALTLRGFYELVLPEDRPTLKKAGIDAVAGREVPNFVLRARRNDGAIVDLELWMTPVRDGSGAITGVFGTIQDVTLRRRAEELLARANQELEARVSAHTAELAQEMRRREEAQMTLGQMQKMEAVGQLTAGVAHDFNNLLAVIAGSLEFVDYAAARGLTADPELVDAAMRATRRGRELVRRLLAFSRQTPLRAEPTPIDQMVLDTLRLLQRTLGQNIDLVTKLNAKGAVISVDRNQLANALLNLAINARDAMPDGGQITIATECRPCDPALAKSSRWPTGEEVRITISDTGSGMTEEVLARAAEPFFTTKADGLGSGLGLSMVQGFTEQSGGQLKIESAPRSGTSVTIRLPRVVSPCAAEEVDSPTAGADAEREKTVLLVEDDADVRIVAGAQLRHLGFKVHAVGNGMEALDLLVSPAKIDMLLTDVVLPGGLDGVALIREAMAARPGMGIVCMSGYDPAQKHRKWLSQQNITFLEKPFNTQKLGQALEAAVAH</sequence>
<dbReference type="InterPro" id="IPR004358">
    <property type="entry name" value="Sig_transdc_His_kin-like_C"/>
</dbReference>
<dbReference type="Gene3D" id="3.30.565.10">
    <property type="entry name" value="Histidine kinase-like ATPase, C-terminal domain"/>
    <property type="match status" value="1"/>
</dbReference>
<dbReference type="SUPFAM" id="SSF55785">
    <property type="entry name" value="PYP-like sensor domain (PAS domain)"/>
    <property type="match status" value="2"/>
</dbReference>
<dbReference type="Pfam" id="PF08447">
    <property type="entry name" value="PAS_3"/>
    <property type="match status" value="2"/>
</dbReference>
<evidence type="ECO:0000256" key="4">
    <source>
        <dbReference type="ARBA" id="ARBA00022679"/>
    </source>
</evidence>
<dbReference type="SMART" id="SM00448">
    <property type="entry name" value="REC"/>
    <property type="match status" value="1"/>
</dbReference>
<dbReference type="SUPFAM" id="SSF47384">
    <property type="entry name" value="Homodimeric domain of signal transducing histidine kinase"/>
    <property type="match status" value="1"/>
</dbReference>
<dbReference type="AlphaFoldDB" id="A0A371B3J6"/>
<feature type="domain" description="PAS" evidence="10">
    <location>
        <begin position="354"/>
        <end position="426"/>
    </location>
</feature>
<dbReference type="NCBIfam" id="TIGR00229">
    <property type="entry name" value="sensory_box"/>
    <property type="match status" value="2"/>
</dbReference>
<reference evidence="13" key="1">
    <citation type="submission" date="2018-08" db="EMBL/GenBank/DDBJ databases">
        <authorList>
            <person name="Kim S.-J."/>
            <person name="Jung G.-Y."/>
        </authorList>
    </citation>
    <scope>NUCLEOTIDE SEQUENCE [LARGE SCALE GENOMIC DNA]</scope>
    <source>
        <strain evidence="13">GY_H</strain>
    </source>
</reference>
<dbReference type="EMBL" id="QRGO01000002">
    <property type="protein sequence ID" value="RDV02165.1"/>
    <property type="molecule type" value="Genomic_DNA"/>
</dbReference>
<dbReference type="SUPFAM" id="SSF52172">
    <property type="entry name" value="CheY-like"/>
    <property type="match status" value="1"/>
</dbReference>
<feature type="domain" description="PAS" evidence="10">
    <location>
        <begin position="498"/>
        <end position="554"/>
    </location>
</feature>
<dbReference type="InterPro" id="IPR035965">
    <property type="entry name" value="PAS-like_dom_sf"/>
</dbReference>
<feature type="domain" description="Histidine kinase" evidence="8">
    <location>
        <begin position="653"/>
        <end position="876"/>
    </location>
</feature>
<dbReference type="PROSITE" id="PS50112">
    <property type="entry name" value="PAS"/>
    <property type="match status" value="2"/>
</dbReference>
<feature type="transmembrane region" description="Helical" evidence="7">
    <location>
        <begin position="37"/>
        <end position="56"/>
    </location>
</feature>
<protein>
    <recommendedName>
        <fullName evidence="2">histidine kinase</fullName>
        <ecNumber evidence="2">2.7.13.3</ecNumber>
    </recommendedName>
</protein>
<dbReference type="PRINTS" id="PR00344">
    <property type="entry name" value="BCTRLSENSOR"/>
</dbReference>
<evidence type="ECO:0000259" key="10">
    <source>
        <dbReference type="PROSITE" id="PS50112"/>
    </source>
</evidence>
<organism evidence="12 13">
    <name type="scientific">Undibacter mobilis</name>
    <dbReference type="NCBI Taxonomy" id="2292256"/>
    <lineage>
        <taxon>Bacteria</taxon>
        <taxon>Pseudomonadati</taxon>
        <taxon>Pseudomonadota</taxon>
        <taxon>Alphaproteobacteria</taxon>
        <taxon>Hyphomicrobiales</taxon>
        <taxon>Nitrobacteraceae</taxon>
        <taxon>Undibacter</taxon>
    </lineage>
</organism>
<dbReference type="InterPro" id="IPR000700">
    <property type="entry name" value="PAS-assoc_C"/>
</dbReference>
<dbReference type="InterPro" id="IPR052162">
    <property type="entry name" value="Sensor_kinase/Photoreceptor"/>
</dbReference>
<dbReference type="Gene3D" id="3.30.450.20">
    <property type="entry name" value="PAS domain"/>
    <property type="match status" value="4"/>
</dbReference>
<proteinExistence type="predicted"/>
<evidence type="ECO:0000256" key="1">
    <source>
        <dbReference type="ARBA" id="ARBA00000085"/>
    </source>
</evidence>
<feature type="domain" description="Response regulatory" evidence="9">
    <location>
        <begin position="898"/>
        <end position="1014"/>
    </location>
</feature>
<keyword evidence="7" id="KW-1133">Transmembrane helix</keyword>
<keyword evidence="7" id="KW-0472">Membrane</keyword>
<dbReference type="CDD" id="cd12915">
    <property type="entry name" value="PDC2_DGC_like"/>
    <property type="match status" value="1"/>
</dbReference>
<evidence type="ECO:0000256" key="3">
    <source>
        <dbReference type="ARBA" id="ARBA00022553"/>
    </source>
</evidence>
<dbReference type="PROSITE" id="PS50109">
    <property type="entry name" value="HIS_KIN"/>
    <property type="match status" value="1"/>
</dbReference>
<dbReference type="InterPro" id="IPR001610">
    <property type="entry name" value="PAC"/>
</dbReference>
<evidence type="ECO:0000259" key="11">
    <source>
        <dbReference type="PROSITE" id="PS50113"/>
    </source>
</evidence>
<dbReference type="InterPro" id="IPR013655">
    <property type="entry name" value="PAS_fold_3"/>
</dbReference>
<dbReference type="SMART" id="SM00388">
    <property type="entry name" value="HisKA"/>
    <property type="match status" value="1"/>
</dbReference>
<evidence type="ECO:0000313" key="13">
    <source>
        <dbReference type="Proteomes" id="UP000263993"/>
    </source>
</evidence>
<keyword evidence="4" id="KW-0808">Transferase</keyword>
<dbReference type="Gene3D" id="3.40.50.2300">
    <property type="match status" value="1"/>
</dbReference>
<feature type="transmembrane region" description="Helical" evidence="7">
    <location>
        <begin position="318"/>
        <end position="338"/>
    </location>
</feature>
<dbReference type="CDD" id="cd12914">
    <property type="entry name" value="PDC1_DGC_like"/>
    <property type="match status" value="1"/>
</dbReference>
<keyword evidence="13" id="KW-1185">Reference proteome</keyword>
<evidence type="ECO:0000259" key="9">
    <source>
        <dbReference type="PROSITE" id="PS50110"/>
    </source>
</evidence>